<reference evidence="4" key="1">
    <citation type="submission" date="2021-08" db="EMBL/GenBank/DDBJ databases">
        <title>Hoeflea bacterium WL0058 sp. nov., isolated from the sediment.</title>
        <authorList>
            <person name="Wang L."/>
            <person name="Zhang D."/>
        </authorList>
    </citation>
    <scope>NUCLEOTIDE SEQUENCE</scope>
    <source>
        <strain evidence="4">WL0058</strain>
    </source>
</reference>
<name>A0AAE2ZL64_9HYPH</name>
<keyword evidence="5" id="KW-1185">Reference proteome</keyword>
<comment type="caution">
    <text evidence="4">The sequence shown here is derived from an EMBL/GenBank/DDBJ whole genome shotgun (WGS) entry which is preliminary data.</text>
</comment>
<dbReference type="SUPFAM" id="SSF47240">
    <property type="entry name" value="Ferritin-like"/>
    <property type="match status" value="1"/>
</dbReference>
<dbReference type="AlphaFoldDB" id="A0AAE2ZL64"/>
<dbReference type="PANTHER" id="PTHR42932">
    <property type="entry name" value="GENERAL STRESS PROTEIN 20U"/>
    <property type="match status" value="1"/>
</dbReference>
<gene>
    <name evidence="4" type="ORF">K1W69_05680</name>
</gene>
<accession>A0AAE2ZL64</accession>
<dbReference type="Gene3D" id="1.20.1260.10">
    <property type="match status" value="1"/>
</dbReference>
<evidence type="ECO:0000313" key="4">
    <source>
        <dbReference type="EMBL" id="MBW8636675.1"/>
    </source>
</evidence>
<dbReference type="RefSeq" id="WP_220227338.1">
    <property type="nucleotide sequence ID" value="NZ_JAICBX010000001.1"/>
</dbReference>
<dbReference type="GO" id="GO:0008199">
    <property type="term" value="F:ferric iron binding"/>
    <property type="evidence" value="ECO:0007669"/>
    <property type="project" value="InterPro"/>
</dbReference>
<dbReference type="InterPro" id="IPR012347">
    <property type="entry name" value="Ferritin-like"/>
</dbReference>
<evidence type="ECO:0000313" key="5">
    <source>
        <dbReference type="Proteomes" id="UP001196509"/>
    </source>
</evidence>
<dbReference type="EMBL" id="JAICBX010000001">
    <property type="protein sequence ID" value="MBW8636675.1"/>
    <property type="molecule type" value="Genomic_DNA"/>
</dbReference>
<proteinExistence type="inferred from homology"/>
<dbReference type="InterPro" id="IPR009078">
    <property type="entry name" value="Ferritin-like_SF"/>
</dbReference>
<feature type="domain" description="Ferritin/DPS" evidence="3">
    <location>
        <begin position="33"/>
        <end position="162"/>
    </location>
</feature>
<comment type="similarity">
    <text evidence="1 2">Belongs to the Dps family.</text>
</comment>
<protein>
    <submittedName>
        <fullName evidence="4">DNA starvation/stationary phase protection protein</fullName>
    </submittedName>
</protein>
<dbReference type="PIRSF" id="PIRSF005900">
    <property type="entry name" value="Dps"/>
    <property type="match status" value="1"/>
</dbReference>
<organism evidence="4 5">
    <name type="scientific">Flavimaribacter sediminis</name>
    <dbReference type="NCBI Taxonomy" id="2865987"/>
    <lineage>
        <taxon>Bacteria</taxon>
        <taxon>Pseudomonadati</taxon>
        <taxon>Pseudomonadota</taxon>
        <taxon>Alphaproteobacteria</taxon>
        <taxon>Hyphomicrobiales</taxon>
        <taxon>Rhizobiaceae</taxon>
        <taxon>Flavimaribacter</taxon>
    </lineage>
</organism>
<evidence type="ECO:0000259" key="3">
    <source>
        <dbReference type="Pfam" id="PF00210"/>
    </source>
</evidence>
<dbReference type="InterPro" id="IPR002177">
    <property type="entry name" value="DPS_DNA-bd"/>
</dbReference>
<evidence type="ECO:0000256" key="2">
    <source>
        <dbReference type="RuleBase" id="RU003875"/>
    </source>
</evidence>
<dbReference type="PRINTS" id="PR01346">
    <property type="entry name" value="HELNAPAPROT"/>
</dbReference>
<dbReference type="PANTHER" id="PTHR42932:SF3">
    <property type="entry name" value="DNA PROTECTION DURING STARVATION PROTEIN"/>
    <property type="match status" value="1"/>
</dbReference>
<sequence>MQSQILKVRADIQDPETGIDNRKKVAANMASCLSDSYLLMVKTQGYHWNVVGPLFRSIHLLTEDHYNNLFEAIDELAERIRALGYPSPSSVTEMIALSAIEEDTENPTAEEMIDNLARDHGILARRFRECISRAEEADDVVSADMLTRRIEFHEKAIWMLTAVKSE</sequence>
<dbReference type="CDD" id="cd01043">
    <property type="entry name" value="DPS"/>
    <property type="match status" value="1"/>
</dbReference>
<dbReference type="Pfam" id="PF00210">
    <property type="entry name" value="Ferritin"/>
    <property type="match status" value="1"/>
</dbReference>
<dbReference type="Proteomes" id="UP001196509">
    <property type="component" value="Unassembled WGS sequence"/>
</dbReference>
<dbReference type="InterPro" id="IPR008331">
    <property type="entry name" value="Ferritin_DPS_dom"/>
</dbReference>
<evidence type="ECO:0000256" key="1">
    <source>
        <dbReference type="ARBA" id="ARBA00009497"/>
    </source>
</evidence>